<evidence type="ECO:0000313" key="2">
    <source>
        <dbReference type="Proteomes" id="UP000769157"/>
    </source>
</evidence>
<proteinExistence type="predicted"/>
<protein>
    <submittedName>
        <fullName evidence="1">Uncharacterized protein</fullName>
    </submittedName>
</protein>
<name>A0A9P8T564_9ASCO</name>
<comment type="caution">
    <text evidence="1">The sequence shown here is derived from an EMBL/GenBank/DDBJ whole genome shotgun (WGS) entry which is preliminary data.</text>
</comment>
<organism evidence="1 2">
    <name type="scientific">Ogataea philodendri</name>
    <dbReference type="NCBI Taxonomy" id="1378263"/>
    <lineage>
        <taxon>Eukaryota</taxon>
        <taxon>Fungi</taxon>
        <taxon>Dikarya</taxon>
        <taxon>Ascomycota</taxon>
        <taxon>Saccharomycotina</taxon>
        <taxon>Pichiomycetes</taxon>
        <taxon>Pichiales</taxon>
        <taxon>Pichiaceae</taxon>
        <taxon>Ogataea</taxon>
    </lineage>
</organism>
<reference evidence="1" key="1">
    <citation type="journal article" date="2021" name="Open Biol.">
        <title>Shared evolutionary footprints suggest mitochondrial oxidative damage underlies multiple complex I losses in fungi.</title>
        <authorList>
            <person name="Schikora-Tamarit M.A."/>
            <person name="Marcet-Houben M."/>
            <person name="Nosek J."/>
            <person name="Gabaldon T."/>
        </authorList>
    </citation>
    <scope>NUCLEOTIDE SEQUENCE</scope>
    <source>
        <strain evidence="1">CBS6075</strain>
    </source>
</reference>
<gene>
    <name evidence="1" type="ORF">OGAPHI_003773</name>
</gene>
<dbReference type="RefSeq" id="XP_046060790.1">
    <property type="nucleotide sequence ID" value="XM_046204780.1"/>
</dbReference>
<dbReference type="EMBL" id="JAEUBE010000295">
    <property type="protein sequence ID" value="KAH3665586.1"/>
    <property type="molecule type" value="Genomic_DNA"/>
</dbReference>
<evidence type="ECO:0000313" key="1">
    <source>
        <dbReference type="EMBL" id="KAH3665586.1"/>
    </source>
</evidence>
<dbReference type="GeneID" id="70235738"/>
<dbReference type="Proteomes" id="UP000769157">
    <property type="component" value="Unassembled WGS sequence"/>
</dbReference>
<reference evidence="1" key="2">
    <citation type="submission" date="2021-01" db="EMBL/GenBank/DDBJ databases">
        <authorList>
            <person name="Schikora-Tamarit M.A."/>
        </authorList>
    </citation>
    <scope>NUCLEOTIDE SEQUENCE</scope>
    <source>
        <strain evidence="1">CBS6075</strain>
    </source>
</reference>
<dbReference type="AlphaFoldDB" id="A0A9P8T564"/>
<accession>A0A9P8T564</accession>
<keyword evidence="2" id="KW-1185">Reference proteome</keyword>
<sequence>MGNGLVCWKNGSASDWSPGVKIGALSGSKGRPEEAGTAVAEEGEKAGMSLNLEERSANLETMEPVGVNEGVSKLNFLRAPVSAVSECEANGDELGTGVFTWPLLVLIIGTLSAENVVDADVGSETGVVSELGFLEGSSWLKEQPFFSHLQYP</sequence>